<comment type="caution">
    <text evidence="16">The sequence shown here is derived from an EMBL/GenBank/DDBJ whole genome shotgun (WGS) entry which is preliminary data.</text>
</comment>
<keyword evidence="9 14" id="KW-0067">ATP-binding</keyword>
<reference evidence="16" key="1">
    <citation type="submission" date="2020-08" db="EMBL/GenBank/DDBJ databases">
        <title>Genome public.</title>
        <authorList>
            <person name="Liu C."/>
            <person name="Sun Q."/>
        </authorList>
    </citation>
    <scope>NUCLEOTIDE SEQUENCE</scope>
    <source>
        <strain evidence="16">NSJ-23</strain>
    </source>
</reference>
<dbReference type="Pfam" id="PF01966">
    <property type="entry name" value="HD"/>
    <property type="match status" value="1"/>
</dbReference>
<evidence type="ECO:0000256" key="9">
    <source>
        <dbReference type="ARBA" id="ARBA00022840"/>
    </source>
</evidence>
<keyword evidence="7 14" id="KW-0547">Nucleotide-binding</keyword>
<evidence type="ECO:0000256" key="8">
    <source>
        <dbReference type="ARBA" id="ARBA00022801"/>
    </source>
</evidence>
<dbReference type="UniPathway" id="UPA00253">
    <property type="reaction ID" value="UER00332"/>
</dbReference>
<organism evidence="16 17">
    <name type="scientific">Flintibacter hominis</name>
    <dbReference type="NCBI Taxonomy" id="2763048"/>
    <lineage>
        <taxon>Bacteria</taxon>
        <taxon>Bacillati</taxon>
        <taxon>Bacillota</taxon>
        <taxon>Clostridia</taxon>
        <taxon>Eubacteriales</taxon>
        <taxon>Flintibacter</taxon>
    </lineage>
</organism>
<keyword evidence="10" id="KW-0408">Iron</keyword>
<evidence type="ECO:0000256" key="2">
    <source>
        <dbReference type="ARBA" id="ARBA00005019"/>
    </source>
</evidence>
<accession>A0A8J6JA19</accession>
<evidence type="ECO:0000313" key="16">
    <source>
        <dbReference type="EMBL" id="MBC5722687.1"/>
    </source>
</evidence>
<dbReference type="SMART" id="SM00471">
    <property type="entry name" value="HDc"/>
    <property type="match status" value="1"/>
</dbReference>
<sequence length="405" mass="45580">MKIGIYGGTFNPPHLGHLAAAKTAIEVLGLDRLLLIPAAIPPHKVLPEGTPPPEHRLSMAEKMADALLRPKVVQVSTLELEREGKSYTSDTLEELHRQYPEAELWLLMGTDMFLTLHLWHDPDSILRLAGVCAFGRTEQDGEELFAPQRDFLCERYGAKVTTITLPGLVDISSTRLRKLLGQGEGREYLLPAVYGHILMNGLYGTHADLKHLDIPELRACSCSMVRQKRVAHIRGTEEEAVRLARRWGADQTLARRAGILHDCTKYLNLEEQLALCEKYGVALDELERSAVKLLHSKTGACIAKAAFGEPDEVYSAIFWHTTAKENMTTLEKILYVADYIEPNRDFEGVERLRSLAYQDLDKALLLGVETTIQEMEERKLPVHSRTFKARDWLRSHGVTIEEGTE</sequence>
<dbReference type="InterPro" id="IPR005248">
    <property type="entry name" value="NadD/NMNAT"/>
</dbReference>
<keyword evidence="3 14" id="KW-0662">Pyridine nucleotide biosynthesis</keyword>
<dbReference type="NCBIfam" id="TIGR00125">
    <property type="entry name" value="cyt_tran_rel"/>
    <property type="match status" value="1"/>
</dbReference>
<dbReference type="NCBIfam" id="TIGR00277">
    <property type="entry name" value="HDIG"/>
    <property type="match status" value="1"/>
</dbReference>
<dbReference type="Pfam" id="PF01467">
    <property type="entry name" value="CTP_transf_like"/>
    <property type="match status" value="1"/>
</dbReference>
<dbReference type="CDD" id="cd02165">
    <property type="entry name" value="NMNAT"/>
    <property type="match status" value="1"/>
</dbReference>
<dbReference type="RefSeq" id="WP_186852737.1">
    <property type="nucleotide sequence ID" value="NZ_JACOPO010000004.1"/>
</dbReference>
<evidence type="ECO:0000256" key="10">
    <source>
        <dbReference type="ARBA" id="ARBA00023004"/>
    </source>
</evidence>
<comment type="catalytic activity">
    <reaction evidence="12 14">
        <text>nicotinate beta-D-ribonucleotide + ATP + H(+) = deamido-NAD(+) + diphosphate</text>
        <dbReference type="Rhea" id="RHEA:22860"/>
        <dbReference type="ChEBI" id="CHEBI:15378"/>
        <dbReference type="ChEBI" id="CHEBI:30616"/>
        <dbReference type="ChEBI" id="CHEBI:33019"/>
        <dbReference type="ChEBI" id="CHEBI:57502"/>
        <dbReference type="ChEBI" id="CHEBI:58437"/>
        <dbReference type="EC" id="2.7.7.18"/>
    </reaction>
</comment>
<evidence type="ECO:0000256" key="3">
    <source>
        <dbReference type="ARBA" id="ARBA00022642"/>
    </source>
</evidence>
<dbReference type="PANTHER" id="PTHR39321:SF3">
    <property type="entry name" value="PHOSPHOPANTETHEINE ADENYLYLTRANSFERASE"/>
    <property type="match status" value="1"/>
</dbReference>
<keyword evidence="8" id="KW-0378">Hydrolase</keyword>
<evidence type="ECO:0000256" key="5">
    <source>
        <dbReference type="ARBA" id="ARBA00022695"/>
    </source>
</evidence>
<dbReference type="HAMAP" id="MF_00244">
    <property type="entry name" value="NaMN_adenylyltr"/>
    <property type="match status" value="1"/>
</dbReference>
<evidence type="ECO:0000256" key="13">
    <source>
        <dbReference type="ARBA" id="ARBA00049417"/>
    </source>
</evidence>
<dbReference type="Proteomes" id="UP000628736">
    <property type="component" value="Unassembled WGS sequence"/>
</dbReference>
<dbReference type="InterPro" id="IPR014729">
    <property type="entry name" value="Rossmann-like_a/b/a_fold"/>
</dbReference>
<dbReference type="EMBL" id="JACOPO010000004">
    <property type="protein sequence ID" value="MBC5722687.1"/>
    <property type="molecule type" value="Genomic_DNA"/>
</dbReference>
<dbReference type="InterPro" id="IPR004821">
    <property type="entry name" value="Cyt_trans-like"/>
</dbReference>
<keyword evidence="17" id="KW-1185">Reference proteome</keyword>
<comment type="catalytic activity">
    <reaction evidence="13">
        <text>P(1),P(4)-bis(5'-adenosyl) tetraphosphate + H2O = 2 ADP + 2 H(+)</text>
        <dbReference type="Rhea" id="RHEA:24252"/>
        <dbReference type="ChEBI" id="CHEBI:15377"/>
        <dbReference type="ChEBI" id="CHEBI:15378"/>
        <dbReference type="ChEBI" id="CHEBI:58141"/>
        <dbReference type="ChEBI" id="CHEBI:456216"/>
        <dbReference type="EC" id="3.6.1.41"/>
    </reaction>
</comment>
<gene>
    <name evidence="14 16" type="primary">nadD</name>
    <name evidence="16" type="ORF">H8S11_07665</name>
</gene>
<keyword evidence="4 14" id="KW-0808">Transferase</keyword>
<dbReference type="InterPro" id="IPR006674">
    <property type="entry name" value="HD_domain"/>
</dbReference>
<dbReference type="SUPFAM" id="SSF52374">
    <property type="entry name" value="Nucleotidylyl transferase"/>
    <property type="match status" value="1"/>
</dbReference>
<proteinExistence type="inferred from homology"/>
<dbReference type="GO" id="GO:0004515">
    <property type="term" value="F:nicotinate-nucleotide adenylyltransferase activity"/>
    <property type="evidence" value="ECO:0007669"/>
    <property type="project" value="UniProtKB-UniRule"/>
</dbReference>
<evidence type="ECO:0000256" key="11">
    <source>
        <dbReference type="ARBA" id="ARBA00023027"/>
    </source>
</evidence>
<dbReference type="InterPro" id="IPR005249">
    <property type="entry name" value="YqeK"/>
</dbReference>
<protein>
    <recommendedName>
        <fullName evidence="14">Probable nicotinate-nucleotide adenylyltransferase</fullName>
        <ecNumber evidence="14">2.7.7.18</ecNumber>
    </recommendedName>
    <alternativeName>
        <fullName evidence="14">Deamido-NAD(+) diphosphorylase</fullName>
    </alternativeName>
    <alternativeName>
        <fullName evidence="14">Deamido-NAD(+) pyrophosphorylase</fullName>
    </alternativeName>
    <alternativeName>
        <fullName evidence="14">Nicotinate mononucleotide adenylyltransferase</fullName>
        <shortName evidence="14">NaMN adenylyltransferase</shortName>
    </alternativeName>
</protein>
<feature type="domain" description="HD/PDEase" evidence="15">
    <location>
        <begin position="225"/>
        <end position="352"/>
    </location>
</feature>
<keyword evidence="6" id="KW-0479">Metal-binding</keyword>
<comment type="function">
    <text evidence="1 14">Catalyzes the reversible adenylation of nicotinate mononucleotide (NaMN) to nicotinic acid adenine dinucleotide (NaAD).</text>
</comment>
<dbReference type="SUPFAM" id="SSF109604">
    <property type="entry name" value="HD-domain/PDEase-like"/>
    <property type="match status" value="1"/>
</dbReference>
<dbReference type="NCBIfam" id="TIGR00482">
    <property type="entry name" value="nicotinate (nicotinamide) nucleotide adenylyltransferase"/>
    <property type="match status" value="1"/>
</dbReference>
<evidence type="ECO:0000256" key="14">
    <source>
        <dbReference type="HAMAP-Rule" id="MF_00244"/>
    </source>
</evidence>
<keyword evidence="5 14" id="KW-0548">Nucleotidyltransferase</keyword>
<comment type="pathway">
    <text evidence="2 14">Cofactor biosynthesis; NAD(+) biosynthesis; deamido-NAD(+) from nicotinate D-ribonucleotide: step 1/1.</text>
</comment>
<dbReference type="GO" id="GO:0009435">
    <property type="term" value="P:NAD+ biosynthetic process"/>
    <property type="evidence" value="ECO:0007669"/>
    <property type="project" value="UniProtKB-UniRule"/>
</dbReference>
<dbReference type="AlphaFoldDB" id="A0A8J6JA19"/>
<dbReference type="NCBIfam" id="TIGR00488">
    <property type="entry name" value="bis(5'-nucleosyl)-tetraphosphatase (symmetrical) YqeK"/>
    <property type="match status" value="1"/>
</dbReference>
<comment type="similarity">
    <text evidence="14">Belongs to the NadD family.</text>
</comment>
<dbReference type="GO" id="GO:0005524">
    <property type="term" value="F:ATP binding"/>
    <property type="evidence" value="ECO:0007669"/>
    <property type="project" value="UniProtKB-KW"/>
</dbReference>
<evidence type="ECO:0000313" key="17">
    <source>
        <dbReference type="Proteomes" id="UP000628736"/>
    </source>
</evidence>
<dbReference type="InterPro" id="IPR003607">
    <property type="entry name" value="HD/PDEase_dom"/>
</dbReference>
<keyword evidence="11 14" id="KW-0520">NAD</keyword>
<dbReference type="InterPro" id="IPR006675">
    <property type="entry name" value="HDIG_dom"/>
</dbReference>
<evidence type="ECO:0000256" key="4">
    <source>
        <dbReference type="ARBA" id="ARBA00022679"/>
    </source>
</evidence>
<dbReference type="PANTHER" id="PTHR39321">
    <property type="entry name" value="NICOTINATE-NUCLEOTIDE ADENYLYLTRANSFERASE-RELATED"/>
    <property type="match status" value="1"/>
</dbReference>
<evidence type="ECO:0000256" key="1">
    <source>
        <dbReference type="ARBA" id="ARBA00002324"/>
    </source>
</evidence>
<dbReference type="EC" id="2.7.7.18" evidence="14"/>
<evidence type="ECO:0000256" key="12">
    <source>
        <dbReference type="ARBA" id="ARBA00048721"/>
    </source>
</evidence>
<name>A0A8J6JA19_9FIRM</name>
<dbReference type="Gene3D" id="1.10.3210.10">
    <property type="entry name" value="Hypothetical protein af1432"/>
    <property type="match status" value="1"/>
</dbReference>
<evidence type="ECO:0000256" key="6">
    <source>
        <dbReference type="ARBA" id="ARBA00022723"/>
    </source>
</evidence>
<evidence type="ECO:0000259" key="15">
    <source>
        <dbReference type="SMART" id="SM00471"/>
    </source>
</evidence>
<dbReference type="Gene3D" id="3.40.50.620">
    <property type="entry name" value="HUPs"/>
    <property type="match status" value="1"/>
</dbReference>
<dbReference type="GO" id="GO:0008803">
    <property type="term" value="F:bis(5'-nucleosyl)-tetraphosphatase (symmetrical) activity"/>
    <property type="evidence" value="ECO:0007669"/>
    <property type="project" value="UniProtKB-EC"/>
</dbReference>
<dbReference type="GO" id="GO:0046872">
    <property type="term" value="F:metal ion binding"/>
    <property type="evidence" value="ECO:0007669"/>
    <property type="project" value="UniProtKB-KW"/>
</dbReference>
<evidence type="ECO:0000256" key="7">
    <source>
        <dbReference type="ARBA" id="ARBA00022741"/>
    </source>
</evidence>